<feature type="compositionally biased region" description="Low complexity" evidence="3">
    <location>
        <begin position="363"/>
        <end position="386"/>
    </location>
</feature>
<dbReference type="Proteomes" id="UP000016923">
    <property type="component" value="Unassembled WGS sequence"/>
</dbReference>
<feature type="compositionally biased region" description="Low complexity" evidence="3">
    <location>
        <begin position="525"/>
        <end position="554"/>
    </location>
</feature>
<feature type="region of interest" description="Disordered" evidence="3">
    <location>
        <begin position="89"/>
        <end position="185"/>
    </location>
</feature>
<evidence type="ECO:0000313" key="6">
    <source>
        <dbReference type="Proteomes" id="UP000016923"/>
    </source>
</evidence>
<feature type="region of interest" description="Disordered" evidence="3">
    <location>
        <begin position="363"/>
        <end position="399"/>
    </location>
</feature>
<dbReference type="PANTHER" id="PTHR45093:SF2">
    <property type="entry name" value="LISH DOMAIN-CONTAINING PROTEIN"/>
    <property type="match status" value="1"/>
</dbReference>
<feature type="compositionally biased region" description="Low complexity" evidence="3">
    <location>
        <begin position="101"/>
        <end position="119"/>
    </location>
</feature>
<feature type="compositionally biased region" description="Low complexity" evidence="3">
    <location>
        <begin position="601"/>
        <end position="611"/>
    </location>
</feature>
<evidence type="ECO:0000256" key="3">
    <source>
        <dbReference type="SAM" id="MobiDB-lite"/>
    </source>
</evidence>
<dbReference type="EMBL" id="KE148179">
    <property type="protein sequence ID" value="EPE02426.1"/>
    <property type="molecule type" value="Genomic_DNA"/>
</dbReference>
<dbReference type="GO" id="GO:0000981">
    <property type="term" value="F:DNA-binding transcription factor activity, RNA polymerase II-specific"/>
    <property type="evidence" value="ECO:0007669"/>
    <property type="project" value="InterPro"/>
</dbReference>
<accession>S3BSN9</accession>
<dbReference type="GO" id="GO:0008270">
    <property type="term" value="F:zinc ion binding"/>
    <property type="evidence" value="ECO:0007669"/>
    <property type="project" value="InterPro"/>
</dbReference>
<dbReference type="eggNOG" id="ENOG502SMR9">
    <property type="taxonomic scope" value="Eukaryota"/>
</dbReference>
<dbReference type="InterPro" id="IPR036864">
    <property type="entry name" value="Zn2-C6_fun-type_DNA-bd_sf"/>
</dbReference>
<proteinExistence type="predicted"/>
<evidence type="ECO:0000313" key="5">
    <source>
        <dbReference type="EMBL" id="EPE02426.1"/>
    </source>
</evidence>
<feature type="region of interest" description="Disordered" evidence="3">
    <location>
        <begin position="521"/>
        <end position="554"/>
    </location>
</feature>
<evidence type="ECO:0000256" key="1">
    <source>
        <dbReference type="ARBA" id="ARBA00004123"/>
    </source>
</evidence>
<dbReference type="InterPro" id="IPR001138">
    <property type="entry name" value="Zn2Cys6_DnaBD"/>
</dbReference>
<gene>
    <name evidence="5" type="ORF">F503_00694</name>
</gene>
<dbReference type="GO" id="GO:0005634">
    <property type="term" value="C:nucleus"/>
    <property type="evidence" value="ECO:0007669"/>
    <property type="project" value="UniProtKB-SubCell"/>
</dbReference>
<dbReference type="AlphaFoldDB" id="S3BSN9"/>
<name>S3BSN9_OPHP1</name>
<sequence>MRLRRGMVRESCDFCHRRKIKCDRLTRNDLGHTSCSQCSLRNVPCRMEDSDDIRLRGRCRPGEAVTTVAAGPPGSTGSTVGAAPLAKRESFGSDDAGTAESHQQQHPQPQSQSQSQSQLPPAPSPSRGLSISTASVPPLTTHMNTHSHSHSHSQAHPHAHAHAHAHSHPAAPPPPQPSHPLATPASISGLDVHLMTPSSHANITTHPQHVLPHHQQQHQQSQQQSHQQHQPQLYTPSPSTATSAISAYGNPASSLTDDLFMEDPFQLNADSIFFLDKIFMGVPETAGWPSQAPSSSPPQPIAASNGLMTAGYPQSLMLTQPDHDFVQQQQQQNLQDYQLHQQHQQHQQQTQQAQQQYQQYQALSQPQTQTQSQSQSQQSQSTTQPQSLPPLPQREVQDGGYDPAPWVRCNISQDIFIAALHAYFEHTTIYMPVLLEDAFWQDYHAGRCSLSIIYALACRGLPFTAGIERNEDKWAMQQRVGTQFRETFFETQLAANNNRGRVRLDDLEALALMVQFKYHKHQGGDKSQSQQQQQQASGGQQASPTPSTVSSPSATALAQLHAHLAGLYLTHDSLVLMTMQSGINGSGGAGSGGVDVGPGGSSSNSNSTSSSDTESDLKAPLSRINDRRILLFWHVYGLDSFQCLDKKTLSRIPDFNIDTVRNLPRENKVQHSTAMAAPTTTSARGYLDAVLDLSVIARKALNTLSNATARRRGVRAEDALHIYHLLDTWLHTECPPHLRHQRDANGRLCLTGDGTASTSGSGTNTPGNNPYVQLHRAVVWILAINCYMQIEDCVSEYGIYQPPKDDTLPSAVPSASSSGGGSTLDTEILYLRIMSETVRHLRDGVDIARSIKTPRWDGSPSSKREYSLADLGTSVVRDCCQGMGVWACVRGISWLKRPLPRVLQSQSSARQQAQLQMQYQHQYQQQQQRQQQAVPPPTPQTLQEQKMREDADRRKHAETYLESATILRAAVATASSHADTMPSLRKLDDLVVELTEGIQQIGK</sequence>
<feature type="region of interest" description="Disordered" evidence="3">
    <location>
        <begin position="286"/>
        <end position="307"/>
    </location>
</feature>
<dbReference type="PROSITE" id="PS00463">
    <property type="entry name" value="ZN2_CY6_FUNGAL_1"/>
    <property type="match status" value="1"/>
</dbReference>
<feature type="compositionally biased region" description="Basic residues" evidence="3">
    <location>
        <begin position="145"/>
        <end position="167"/>
    </location>
</feature>
<evidence type="ECO:0000259" key="4">
    <source>
        <dbReference type="PROSITE" id="PS50048"/>
    </source>
</evidence>
<feature type="domain" description="Zn(2)-C6 fungal-type" evidence="4">
    <location>
        <begin position="11"/>
        <end position="47"/>
    </location>
</feature>
<feature type="compositionally biased region" description="Low complexity" evidence="3">
    <location>
        <begin position="914"/>
        <end position="933"/>
    </location>
</feature>
<feature type="region of interest" description="Disordered" evidence="3">
    <location>
        <begin position="914"/>
        <end position="956"/>
    </location>
</feature>
<dbReference type="HOGENOM" id="CLU_015813_0_0_1"/>
<feature type="region of interest" description="Disordered" evidence="3">
    <location>
        <begin position="588"/>
        <end position="619"/>
    </location>
</feature>
<feature type="compositionally biased region" description="Gly residues" evidence="3">
    <location>
        <begin position="588"/>
        <end position="600"/>
    </location>
</feature>
<feature type="region of interest" description="Disordered" evidence="3">
    <location>
        <begin position="199"/>
        <end position="248"/>
    </location>
</feature>
<keyword evidence="2" id="KW-0539">Nucleus</keyword>
<dbReference type="Gene3D" id="4.10.240.10">
    <property type="entry name" value="Zn(2)-C6 fungal-type DNA-binding domain"/>
    <property type="match status" value="1"/>
</dbReference>
<feature type="compositionally biased region" description="Basic and acidic residues" evidence="3">
    <location>
        <begin position="945"/>
        <end position="956"/>
    </location>
</feature>
<protein>
    <submittedName>
        <fullName evidence="5">Fungal transcriptional regulatory protein</fullName>
    </submittedName>
</protein>
<evidence type="ECO:0000256" key="2">
    <source>
        <dbReference type="ARBA" id="ARBA00023242"/>
    </source>
</evidence>
<feature type="compositionally biased region" description="Low complexity" evidence="3">
    <location>
        <begin position="217"/>
        <end position="247"/>
    </location>
</feature>
<keyword evidence="6" id="KW-1185">Reference proteome</keyword>
<dbReference type="VEuPathDB" id="FungiDB:F503_00694"/>
<dbReference type="STRING" id="1262450.S3BSN9"/>
<dbReference type="CDD" id="cd12148">
    <property type="entry name" value="fungal_TF_MHR"/>
    <property type="match status" value="1"/>
</dbReference>
<comment type="subcellular location">
    <subcellularLocation>
        <location evidence="1">Nucleus</location>
    </subcellularLocation>
</comment>
<dbReference type="PANTHER" id="PTHR45093">
    <property type="entry name" value="TRANSCRIPTION ACTIVATOR MSS11"/>
    <property type="match status" value="1"/>
</dbReference>
<dbReference type="OrthoDB" id="4764644at2759"/>
<dbReference type="SUPFAM" id="SSF57701">
    <property type="entry name" value="Zn2/Cys6 DNA-binding domain"/>
    <property type="match status" value="1"/>
</dbReference>
<dbReference type="Pfam" id="PF00172">
    <property type="entry name" value="Zn_clus"/>
    <property type="match status" value="1"/>
</dbReference>
<dbReference type="SMART" id="SM00066">
    <property type="entry name" value="GAL4"/>
    <property type="match status" value="1"/>
</dbReference>
<dbReference type="CDD" id="cd00067">
    <property type="entry name" value="GAL4"/>
    <property type="match status" value="1"/>
</dbReference>
<dbReference type="PROSITE" id="PS50048">
    <property type="entry name" value="ZN2_CY6_FUNGAL_2"/>
    <property type="match status" value="1"/>
</dbReference>
<organism evidence="5 6">
    <name type="scientific">Ophiostoma piceae (strain UAMH 11346)</name>
    <name type="common">Sap stain fungus</name>
    <dbReference type="NCBI Taxonomy" id="1262450"/>
    <lineage>
        <taxon>Eukaryota</taxon>
        <taxon>Fungi</taxon>
        <taxon>Dikarya</taxon>
        <taxon>Ascomycota</taxon>
        <taxon>Pezizomycotina</taxon>
        <taxon>Sordariomycetes</taxon>
        <taxon>Sordariomycetidae</taxon>
        <taxon>Ophiostomatales</taxon>
        <taxon>Ophiostomataceae</taxon>
        <taxon>Ophiostoma</taxon>
    </lineage>
</organism>
<reference evidence="5 6" key="1">
    <citation type="journal article" date="2013" name="BMC Genomics">
        <title>The genome and transcriptome of the pine saprophyte Ophiostoma piceae, and a comparison with the bark beetle-associated pine pathogen Grosmannia clavigera.</title>
        <authorList>
            <person name="Haridas S."/>
            <person name="Wang Y."/>
            <person name="Lim L."/>
            <person name="Massoumi Alamouti S."/>
            <person name="Jackman S."/>
            <person name="Docking R."/>
            <person name="Robertson G."/>
            <person name="Birol I."/>
            <person name="Bohlmann J."/>
            <person name="Breuil C."/>
        </authorList>
    </citation>
    <scope>NUCLEOTIDE SEQUENCE [LARGE SCALE GENOMIC DNA]</scope>
    <source>
        <strain evidence="5 6">UAMH 11346</strain>
    </source>
</reference>